<keyword evidence="2" id="KW-0378">Hydrolase</keyword>
<protein>
    <recommendedName>
        <fullName evidence="4">2-phosphoxylose phosphatase 1</fullName>
    </recommendedName>
    <alternativeName>
        <fullName evidence="5">Acid phosphatase-like protein 2</fullName>
    </alternativeName>
</protein>
<feature type="non-terminal residue" evidence="6">
    <location>
        <position position="1"/>
    </location>
</feature>
<dbReference type="InterPro" id="IPR000560">
    <property type="entry name" value="His_Pase_clade-2"/>
</dbReference>
<evidence type="ECO:0000256" key="5">
    <source>
        <dbReference type="ARBA" id="ARBA00041499"/>
    </source>
</evidence>
<dbReference type="PANTHER" id="PTHR11567:SF110">
    <property type="entry name" value="2-PHOSPHOXYLOSE PHOSPHATASE 1"/>
    <property type="match status" value="1"/>
</dbReference>
<name>A0A177ARY3_9BILA</name>
<dbReference type="InterPro" id="IPR050645">
    <property type="entry name" value="Histidine_acid_phosphatase"/>
</dbReference>
<dbReference type="OrthoDB" id="10257284at2759"/>
<dbReference type="EMBL" id="LWCA01001630">
    <property type="protein sequence ID" value="OAF64759.1"/>
    <property type="molecule type" value="Genomic_DNA"/>
</dbReference>
<gene>
    <name evidence="6" type="ORF">A3Q56_07527</name>
</gene>
<accession>A0A177ARY3</accession>
<evidence type="ECO:0000256" key="1">
    <source>
        <dbReference type="ARBA" id="ARBA00005375"/>
    </source>
</evidence>
<dbReference type="Pfam" id="PF00328">
    <property type="entry name" value="His_Phos_2"/>
    <property type="match status" value="1"/>
</dbReference>
<proteinExistence type="inferred from homology"/>
<dbReference type="Proteomes" id="UP000078046">
    <property type="component" value="Unassembled WGS sequence"/>
</dbReference>
<dbReference type="Gene3D" id="3.40.50.1240">
    <property type="entry name" value="Phosphoglycerate mutase-like"/>
    <property type="match status" value="1"/>
</dbReference>
<dbReference type="InterPro" id="IPR029033">
    <property type="entry name" value="His_PPase_superfam"/>
</dbReference>
<reference evidence="6 7" key="1">
    <citation type="submission" date="2016-04" db="EMBL/GenBank/DDBJ databases">
        <title>The genome of Intoshia linei affirms orthonectids as highly simplified spiralians.</title>
        <authorList>
            <person name="Mikhailov K.V."/>
            <person name="Slusarev G.S."/>
            <person name="Nikitin M.A."/>
            <person name="Logacheva M.D."/>
            <person name="Penin A."/>
            <person name="Aleoshin V."/>
            <person name="Panchin Y.V."/>
        </authorList>
    </citation>
    <scope>NUCLEOTIDE SEQUENCE [LARGE SCALE GENOMIC DNA]</scope>
    <source>
        <strain evidence="6">Intl2013</strain>
        <tissue evidence="6">Whole animal</tissue>
    </source>
</reference>
<dbReference type="AlphaFoldDB" id="A0A177ARY3"/>
<evidence type="ECO:0000256" key="4">
    <source>
        <dbReference type="ARBA" id="ARBA00040357"/>
    </source>
</evidence>
<evidence type="ECO:0000313" key="6">
    <source>
        <dbReference type="EMBL" id="OAF64759.1"/>
    </source>
</evidence>
<evidence type="ECO:0000256" key="2">
    <source>
        <dbReference type="ARBA" id="ARBA00022801"/>
    </source>
</evidence>
<dbReference type="GO" id="GO:0016791">
    <property type="term" value="F:phosphatase activity"/>
    <property type="evidence" value="ECO:0007669"/>
    <property type="project" value="TreeGrafter"/>
</dbReference>
<dbReference type="PANTHER" id="PTHR11567">
    <property type="entry name" value="ACID PHOSPHATASE-RELATED"/>
    <property type="match status" value="1"/>
</dbReference>
<keyword evidence="7" id="KW-1185">Reference proteome</keyword>
<evidence type="ECO:0000313" key="7">
    <source>
        <dbReference type="Proteomes" id="UP000078046"/>
    </source>
</evidence>
<comment type="caution">
    <text evidence="6">The sequence shown here is derived from an EMBL/GenBank/DDBJ whole genome shotgun (WGS) entry which is preliminary data.</text>
</comment>
<dbReference type="SUPFAM" id="SSF53254">
    <property type="entry name" value="Phosphoglycerate mutase-like"/>
    <property type="match status" value="1"/>
</dbReference>
<organism evidence="6 7">
    <name type="scientific">Intoshia linei</name>
    <dbReference type="NCBI Taxonomy" id="1819745"/>
    <lineage>
        <taxon>Eukaryota</taxon>
        <taxon>Metazoa</taxon>
        <taxon>Spiralia</taxon>
        <taxon>Lophotrochozoa</taxon>
        <taxon>Mesozoa</taxon>
        <taxon>Orthonectida</taxon>
        <taxon>Rhopaluridae</taxon>
        <taxon>Intoshia</taxon>
    </lineage>
</organism>
<comment type="similarity">
    <text evidence="1">Belongs to the histidine acid phosphatase family.</text>
</comment>
<evidence type="ECO:0000256" key="3">
    <source>
        <dbReference type="ARBA" id="ARBA00036311"/>
    </source>
</evidence>
<sequence>YDENEAILSEIEESPKDTVNQLKTIKDDEKEENKYNFSRYYQEEINDSVMILSLVNKYERMYGVTPNSTISFGKLTWRGIYQHFILGKLYKDVYSPMSFKNNNDFSKNVKVFFSPCSRTFQSSIAFLTSFISENITLSNLDDAFQSTNPKYKCRFCFQDETCAKCQSKIEMLKLNRPKQLYSKYINSKNDGTFTNFLDLVRLIENNISRYLIKKENITFFLIKNIVRLIDSHSIYQCNFLDEENIDLFNNYETDMKYVNLLFKAYEEIVMLDNYGNLMAIIEDLDTVKSVLSNLYKMIQQNAKPDNDSTNIYLYFGHDSTIINILRIIGIKSVDWPPYASQLIFELYVKNNSDNNVYLRIFYNGNKILLSKDLHKNSNFTLTDLLSIVKKKEKRILEKYKKLC</sequence>
<comment type="catalytic activity">
    <reaction evidence="3">
        <text>3-O-[beta-D-GlcA-(1-&gt;3)-beta-D-Gal-(1-&gt;3)-beta-D-Gal-(1-&gt;4)-beta-D-2-O-P-Xyl]-L-seryl-[protein] + H2O = 3-O-(beta-D-GlcA-(1-&gt;3)-beta-D-Gal-(1-&gt;3)-beta-D-Gal-(1-&gt;4)-beta-D-Xyl)-L-seryl-[protein] + phosphate</text>
        <dbReference type="Rhea" id="RHEA:56512"/>
        <dbReference type="Rhea" id="RHEA-COMP:12573"/>
        <dbReference type="Rhea" id="RHEA-COMP:14559"/>
        <dbReference type="ChEBI" id="CHEBI:15377"/>
        <dbReference type="ChEBI" id="CHEBI:43474"/>
        <dbReference type="ChEBI" id="CHEBI:132093"/>
        <dbReference type="ChEBI" id="CHEBI:140495"/>
    </reaction>
</comment>